<feature type="domain" description="MacB-like periplasmic core" evidence="9">
    <location>
        <begin position="465"/>
        <end position="685"/>
    </location>
</feature>
<feature type="transmembrane region" description="Helical" evidence="7">
    <location>
        <begin position="805"/>
        <end position="827"/>
    </location>
</feature>
<dbReference type="InterPro" id="IPR017800">
    <property type="entry name" value="ADOP"/>
</dbReference>
<evidence type="ECO:0000259" key="8">
    <source>
        <dbReference type="Pfam" id="PF02687"/>
    </source>
</evidence>
<evidence type="ECO:0000256" key="1">
    <source>
        <dbReference type="ARBA" id="ARBA00004651"/>
    </source>
</evidence>
<evidence type="ECO:0000256" key="6">
    <source>
        <dbReference type="ARBA" id="ARBA00038076"/>
    </source>
</evidence>
<comment type="subcellular location">
    <subcellularLocation>
        <location evidence="1">Cell membrane</location>
        <topology evidence="1">Multi-pass membrane protein</topology>
    </subcellularLocation>
</comment>
<keyword evidence="3 7" id="KW-0812">Transmembrane</keyword>
<dbReference type="GO" id="GO:0022857">
    <property type="term" value="F:transmembrane transporter activity"/>
    <property type="evidence" value="ECO:0007669"/>
    <property type="project" value="TreeGrafter"/>
</dbReference>
<dbReference type="InterPro" id="IPR025857">
    <property type="entry name" value="MacB_PCD"/>
</dbReference>
<dbReference type="InterPro" id="IPR050250">
    <property type="entry name" value="Macrolide_Exporter_MacB"/>
</dbReference>
<feature type="domain" description="ABC3 transporter permease C-terminal" evidence="8">
    <location>
        <begin position="722"/>
        <end position="835"/>
    </location>
</feature>
<evidence type="ECO:0000256" key="7">
    <source>
        <dbReference type="SAM" id="Phobius"/>
    </source>
</evidence>
<comment type="similarity">
    <text evidence="6">Belongs to the ABC-4 integral membrane protein family.</text>
</comment>
<feature type="transmembrane region" description="Helical" evidence="7">
    <location>
        <begin position="357"/>
        <end position="379"/>
    </location>
</feature>
<proteinExistence type="inferred from homology"/>
<reference evidence="11" key="1">
    <citation type="submission" date="2018-02" db="EMBL/GenBank/DDBJ databases">
        <authorList>
            <person name="Hausmann B."/>
        </authorList>
    </citation>
    <scope>NUCLEOTIDE SEQUENCE [LARGE SCALE GENOMIC DNA]</scope>
    <source>
        <strain evidence="11">Peat soil MAG SbA1</strain>
    </source>
</reference>
<evidence type="ECO:0000259" key="9">
    <source>
        <dbReference type="Pfam" id="PF12704"/>
    </source>
</evidence>
<protein>
    <submittedName>
        <fullName evidence="10">Permease</fullName>
    </submittedName>
</protein>
<accession>A0A2U3JZI2</accession>
<dbReference type="Pfam" id="PF02687">
    <property type="entry name" value="FtsX"/>
    <property type="match status" value="2"/>
</dbReference>
<feature type="transmembrane region" description="Helical" evidence="7">
    <location>
        <begin position="715"/>
        <end position="738"/>
    </location>
</feature>
<dbReference type="OrthoDB" id="99790at2"/>
<feature type="transmembrane region" description="Helical" evidence="7">
    <location>
        <begin position="443"/>
        <end position="467"/>
    </location>
</feature>
<evidence type="ECO:0000256" key="4">
    <source>
        <dbReference type="ARBA" id="ARBA00022989"/>
    </source>
</evidence>
<keyword evidence="4 7" id="KW-1133">Transmembrane helix</keyword>
<gene>
    <name evidence="10" type="ORF">SBA1_110030</name>
</gene>
<evidence type="ECO:0000256" key="3">
    <source>
        <dbReference type="ARBA" id="ARBA00022692"/>
    </source>
</evidence>
<feature type="transmembrane region" description="Helical" evidence="7">
    <location>
        <begin position="399"/>
        <end position="422"/>
    </location>
</feature>
<sequence length="842" mass="91958">MNALMRDMRFALRQMRKARGFSLTVILVLALGIGANTAVFTLVHAVLLKSLPVTKPEQLFRVGDNEQCCVNGGLEGSWSLFSYDLYKHLRDNTPAFEQLAAFQAYSENVGLRRINTGNPAQSVWSEFVSGNYFQMFGIGVYAGRTFTADDDRPGAPPVAVMSYRAWQDKHGSDPSLIGAAVAINSQPFTIVGIAPPGFFGDGLRANPPEIWIPLSFEPLVHGTNSLLKSWQANWLDVTGRLALGAHAKEVEAQMTTELRQWLRRPGTTLGDEQRRDVPQQVIHLAPGGSGVQVMRENYQNGLKILLCVTGFVLLIACANLANLMLAHAAARRQEISIRAALGASQTRLIRQTVSETLTLSLLGGAAGLLVAINGTRFILHLTFPHRYVPINPTPSWPVLGFAFAASLASGLLFGIVPAWLMSRAQPVDALRAANRATDPRGHWVQRSLVILQSALSLVLICGAGLVLQSLHNLRNQHFGFETQGRYIVQFDPQMAGYKVEQLDTLYHQIREGLQQIPGITSVAYAQYTPMSGNNWEGRVNVEGRNSNDDFGVFVRVGPDYFNTIGTRMLQGRPITEQDTATTRPVAVVNEEFVKRYLSGKTAIGSHLGSLGSENTGELEIVGVTENTNYWSPDEDLKPMFFVAAPQMIKRADPESALDEQRSMYLGNIVLRASSSIPDLEKQVRRVLGQINPDLPVTDIFPFSQQVQNHLDQQQMIAQLMAIFGMLALTLANVGLYGVTAYGVERRTNEIGVRMALGADRMQVVSMVMRTIALQCAAGLVIGFVLALAAGRVLASRLSGVEPFNLAVFTIAILGLTLSAIVAGFVPARRAASIDPMQALRAE</sequence>
<evidence type="ECO:0000256" key="2">
    <source>
        <dbReference type="ARBA" id="ARBA00022475"/>
    </source>
</evidence>
<feature type="transmembrane region" description="Helical" evidence="7">
    <location>
        <begin position="302"/>
        <end position="325"/>
    </location>
</feature>
<evidence type="ECO:0000256" key="5">
    <source>
        <dbReference type="ARBA" id="ARBA00023136"/>
    </source>
</evidence>
<organism evidence="10 11">
    <name type="scientific">Candidatus Sulfotelmatobacter kueseliae</name>
    <dbReference type="NCBI Taxonomy" id="2042962"/>
    <lineage>
        <taxon>Bacteria</taxon>
        <taxon>Pseudomonadati</taxon>
        <taxon>Acidobacteriota</taxon>
        <taxon>Terriglobia</taxon>
        <taxon>Terriglobales</taxon>
        <taxon>Candidatus Korobacteraceae</taxon>
        <taxon>Candidatus Sulfotelmatobacter</taxon>
    </lineage>
</organism>
<feature type="domain" description="ABC3 transporter permease C-terminal" evidence="8">
    <location>
        <begin position="308"/>
        <end position="426"/>
    </location>
</feature>
<dbReference type="EMBL" id="OMOD01000013">
    <property type="protein sequence ID" value="SPF32823.1"/>
    <property type="molecule type" value="Genomic_DNA"/>
</dbReference>
<dbReference type="Pfam" id="PF12704">
    <property type="entry name" value="MacB_PCD"/>
    <property type="match status" value="2"/>
</dbReference>
<evidence type="ECO:0000313" key="10">
    <source>
        <dbReference type="EMBL" id="SPF32823.1"/>
    </source>
</evidence>
<dbReference type="PANTHER" id="PTHR30572:SF4">
    <property type="entry name" value="ABC TRANSPORTER PERMEASE YTRF"/>
    <property type="match status" value="1"/>
</dbReference>
<dbReference type="InterPro" id="IPR003838">
    <property type="entry name" value="ABC3_permease_C"/>
</dbReference>
<name>A0A2U3JZI2_9BACT</name>
<dbReference type="AlphaFoldDB" id="A0A2U3JZI2"/>
<feature type="domain" description="MacB-like periplasmic core" evidence="9">
    <location>
        <begin position="22"/>
        <end position="256"/>
    </location>
</feature>
<dbReference type="PANTHER" id="PTHR30572">
    <property type="entry name" value="MEMBRANE COMPONENT OF TRANSPORTER-RELATED"/>
    <property type="match status" value="1"/>
</dbReference>
<feature type="transmembrane region" description="Helical" evidence="7">
    <location>
        <begin position="771"/>
        <end position="793"/>
    </location>
</feature>
<keyword evidence="2" id="KW-1003">Cell membrane</keyword>
<keyword evidence="5 7" id="KW-0472">Membrane</keyword>
<dbReference type="GO" id="GO:0005886">
    <property type="term" value="C:plasma membrane"/>
    <property type="evidence" value="ECO:0007669"/>
    <property type="project" value="UniProtKB-SubCell"/>
</dbReference>
<dbReference type="Proteomes" id="UP000238701">
    <property type="component" value="Unassembled WGS sequence"/>
</dbReference>
<evidence type="ECO:0000313" key="11">
    <source>
        <dbReference type="Proteomes" id="UP000238701"/>
    </source>
</evidence>
<dbReference type="NCBIfam" id="TIGR03434">
    <property type="entry name" value="ADOP"/>
    <property type="match status" value="1"/>
</dbReference>